<organism evidence="2 3">
    <name type="scientific">Austropuccinia psidii MF-1</name>
    <dbReference type="NCBI Taxonomy" id="1389203"/>
    <lineage>
        <taxon>Eukaryota</taxon>
        <taxon>Fungi</taxon>
        <taxon>Dikarya</taxon>
        <taxon>Basidiomycota</taxon>
        <taxon>Pucciniomycotina</taxon>
        <taxon>Pucciniomycetes</taxon>
        <taxon>Pucciniales</taxon>
        <taxon>Sphaerophragmiaceae</taxon>
        <taxon>Austropuccinia</taxon>
    </lineage>
</organism>
<reference evidence="2" key="1">
    <citation type="submission" date="2021-03" db="EMBL/GenBank/DDBJ databases">
        <title>Draft genome sequence of rust myrtle Austropuccinia psidii MF-1, a brazilian biotype.</title>
        <authorList>
            <person name="Quecine M.C."/>
            <person name="Pachon D.M.R."/>
            <person name="Bonatelli M.L."/>
            <person name="Correr F.H."/>
            <person name="Franceschini L.M."/>
            <person name="Leite T.F."/>
            <person name="Margarido G.R.A."/>
            <person name="Almeida C.A."/>
            <person name="Ferrarezi J.A."/>
            <person name="Labate C.A."/>
        </authorList>
    </citation>
    <scope>NUCLEOTIDE SEQUENCE</scope>
    <source>
        <strain evidence="2">MF-1</strain>
    </source>
</reference>
<keyword evidence="3" id="KW-1185">Reference proteome</keyword>
<evidence type="ECO:0000259" key="1">
    <source>
        <dbReference type="Pfam" id="PF25597"/>
    </source>
</evidence>
<proteinExistence type="predicted"/>
<gene>
    <name evidence="2" type="ORF">O181_026403</name>
</gene>
<dbReference type="EMBL" id="AVOT02008772">
    <property type="protein sequence ID" value="MBW0486688.1"/>
    <property type="molecule type" value="Genomic_DNA"/>
</dbReference>
<dbReference type="AlphaFoldDB" id="A0A9Q3CPQ0"/>
<name>A0A9Q3CPQ0_9BASI</name>
<dbReference type="Pfam" id="PF25597">
    <property type="entry name" value="SH3_retrovirus"/>
    <property type="match status" value="1"/>
</dbReference>
<sequence>MLGYEDHALAYRILRISDKWVIISRNVKFNESFFPPSTTFPAKKPLNNQILDLSSILHFHHPSTNENTANEVENCSVAVEEFYNALEEQPTQRFRVI</sequence>
<evidence type="ECO:0000313" key="3">
    <source>
        <dbReference type="Proteomes" id="UP000765509"/>
    </source>
</evidence>
<accession>A0A9Q3CPQ0</accession>
<dbReference type="Proteomes" id="UP000765509">
    <property type="component" value="Unassembled WGS sequence"/>
</dbReference>
<dbReference type="InterPro" id="IPR057670">
    <property type="entry name" value="SH3_retrovirus"/>
</dbReference>
<feature type="domain" description="Retroviral polymerase SH3-like" evidence="1">
    <location>
        <begin position="1"/>
        <end position="39"/>
    </location>
</feature>
<comment type="caution">
    <text evidence="2">The sequence shown here is derived from an EMBL/GenBank/DDBJ whole genome shotgun (WGS) entry which is preliminary data.</text>
</comment>
<protein>
    <recommendedName>
        <fullName evidence="1">Retroviral polymerase SH3-like domain-containing protein</fullName>
    </recommendedName>
</protein>
<evidence type="ECO:0000313" key="2">
    <source>
        <dbReference type="EMBL" id="MBW0486688.1"/>
    </source>
</evidence>